<evidence type="ECO:0000313" key="1">
    <source>
        <dbReference type="EMBL" id="VBB68761.1"/>
    </source>
</evidence>
<accession>A0A484H5Y0</accession>
<gene>
    <name evidence="1" type="ORF">RIEGSTA812A_PEG_234</name>
</gene>
<sequence>MVMLVFCSEEVASLFILLTLSPEERDFWLVYHAAAAE</sequence>
<dbReference type="EMBL" id="LR026963">
    <property type="protein sequence ID" value="VBB68761.1"/>
    <property type="molecule type" value="Genomic_DNA"/>
</dbReference>
<reference evidence="1" key="1">
    <citation type="submission" date="2018-10" db="EMBL/GenBank/DDBJ databases">
        <authorList>
            <person name="Gruber-Vodicka H."/>
            <person name="Jaeckle O."/>
        </authorList>
    </citation>
    <scope>NUCLEOTIDE SEQUENCE</scope>
</reference>
<organism evidence="1">
    <name type="scientific">invertebrate metagenome</name>
    <dbReference type="NCBI Taxonomy" id="1711999"/>
    <lineage>
        <taxon>unclassified sequences</taxon>
        <taxon>metagenomes</taxon>
        <taxon>organismal metagenomes</taxon>
    </lineage>
</organism>
<name>A0A484H5Y0_9ZZZZ</name>
<protein>
    <submittedName>
        <fullName evidence="1">Uncharacterized protein</fullName>
    </submittedName>
</protein>
<dbReference type="AlphaFoldDB" id="A0A484H5Y0"/>
<proteinExistence type="predicted"/>